<proteinExistence type="inferred from homology"/>
<dbReference type="AlphaFoldDB" id="A0A552DYR0"/>
<comment type="similarity">
    <text evidence="1">Belongs to the RelE toxin family.</text>
</comment>
<dbReference type="PANTHER" id="PTHR33755:SF7">
    <property type="entry name" value="TOXIN MODULE OF TOXIN-ANTITOXIN SYSTEM RELE_STBE FAMILY"/>
    <property type="match status" value="1"/>
</dbReference>
<keyword evidence="2" id="KW-1277">Toxin-antitoxin system</keyword>
<organism evidence="3 4">
    <name type="scientific">Microcystis aeruginosa Ma_QC_B_20070730_S2</name>
    <dbReference type="NCBI Taxonomy" id="2486256"/>
    <lineage>
        <taxon>Bacteria</taxon>
        <taxon>Bacillati</taxon>
        <taxon>Cyanobacteriota</taxon>
        <taxon>Cyanophyceae</taxon>
        <taxon>Oscillatoriophycideae</taxon>
        <taxon>Chroococcales</taxon>
        <taxon>Microcystaceae</taxon>
        <taxon>Microcystis</taxon>
    </lineage>
</organism>
<gene>
    <name evidence="3" type="ORF">EWV80_06950</name>
</gene>
<evidence type="ECO:0000313" key="4">
    <source>
        <dbReference type="Proteomes" id="UP000320551"/>
    </source>
</evidence>
<dbReference type="InterPro" id="IPR051803">
    <property type="entry name" value="TA_system_RelE-like_toxin"/>
</dbReference>
<reference evidence="3 4" key="1">
    <citation type="submission" date="2019-01" db="EMBL/GenBank/DDBJ databases">
        <title>Coherence of Microcystis species and biogeography revealed through population genomics.</title>
        <authorList>
            <person name="Perez-Carrascal O.M."/>
            <person name="Terrat Y."/>
            <person name="Giani A."/>
            <person name="Fortin N."/>
            <person name="Tromas N."/>
            <person name="Shapiro B.J."/>
        </authorList>
    </citation>
    <scope>NUCLEOTIDE SEQUENCE [LARGE SCALE GENOMIC DNA]</scope>
    <source>
        <strain evidence="3">Ma_QC_B_20070730_S2</strain>
    </source>
</reference>
<evidence type="ECO:0000313" key="3">
    <source>
        <dbReference type="EMBL" id="TRU27376.1"/>
    </source>
</evidence>
<dbReference type="EMBL" id="SFBK01000088">
    <property type="protein sequence ID" value="TRU27376.1"/>
    <property type="molecule type" value="Genomic_DNA"/>
</dbReference>
<comment type="caution">
    <text evidence="3">The sequence shown here is derived from an EMBL/GenBank/DDBJ whole genome shotgun (WGS) entry which is preliminary data.</text>
</comment>
<evidence type="ECO:0000256" key="1">
    <source>
        <dbReference type="ARBA" id="ARBA00006226"/>
    </source>
</evidence>
<dbReference type="PANTHER" id="PTHR33755">
    <property type="entry name" value="TOXIN PARE1-RELATED"/>
    <property type="match status" value="1"/>
</dbReference>
<accession>A0A552DYR0</accession>
<dbReference type="Proteomes" id="UP000320551">
    <property type="component" value="Unassembled WGS sequence"/>
</dbReference>
<dbReference type="Gene3D" id="3.30.2310.20">
    <property type="entry name" value="RelE-like"/>
    <property type="match status" value="1"/>
</dbReference>
<name>A0A552DYR0_MICAE</name>
<protein>
    <submittedName>
        <fullName evidence="3">Type II toxin-antitoxin system RelE/ParE family toxin</fullName>
    </submittedName>
</protein>
<dbReference type="InterPro" id="IPR035093">
    <property type="entry name" value="RelE/ParE_toxin_dom_sf"/>
</dbReference>
<dbReference type="Pfam" id="PF05016">
    <property type="entry name" value="ParE_toxin"/>
    <property type="match status" value="1"/>
</dbReference>
<dbReference type="InterPro" id="IPR007712">
    <property type="entry name" value="RelE/ParE_toxin"/>
</dbReference>
<sequence length="113" mass="13203">MVFQVEITPTATAQIEKAYRWYRGYNAEFADRWFRGLMNAIATLQEKPTRCALALEQTIFLPKEVRQLFYGKGKNVYRVLFTIRDSTVYVLYVRHSAQAPLTLEDIEDEEDSS</sequence>
<evidence type="ECO:0000256" key="2">
    <source>
        <dbReference type="ARBA" id="ARBA00022649"/>
    </source>
</evidence>